<keyword evidence="6 10" id="KW-0443">Lipid metabolism</keyword>
<geneLocation type="plasmid" evidence="12">
    <name>Tros</name>
</geneLocation>
<dbReference type="Pfam" id="PF02660">
    <property type="entry name" value="G3P_acyltransf"/>
    <property type="match status" value="1"/>
</dbReference>
<comment type="subcellular location">
    <subcellularLocation>
        <location evidence="10">Cell membrane</location>
        <topology evidence="10">Multi-pass membrane protein</topology>
    </subcellularLocation>
</comment>
<organism evidence="11 12">
    <name type="scientific">Thermomicrobium roseum (strain ATCC 27502 / DSM 5159 / P-2)</name>
    <dbReference type="NCBI Taxonomy" id="309801"/>
    <lineage>
        <taxon>Bacteria</taxon>
        <taxon>Pseudomonadati</taxon>
        <taxon>Thermomicrobiota</taxon>
        <taxon>Thermomicrobia</taxon>
        <taxon>Thermomicrobiales</taxon>
        <taxon>Thermomicrobiaceae</taxon>
        <taxon>Thermomicrobium</taxon>
    </lineage>
</organism>
<dbReference type="RefSeq" id="WP_012642379.1">
    <property type="nucleotide sequence ID" value="NC_011961.1"/>
</dbReference>
<sequence>MESVLLLLAGYLLGSVPTAQIAAQLLAGVDLRERSPTISGSGVYYLVARWAVVPVGLIDVLKGYLATVLPLQVGASSELAMACGLAAVVGHNWSLWLGFRGGRGISPFLGFLLVVFPMGVFVVLAALAIGRLVRRTPVVALLGLLSLPGVIIALGGSDAALRGSLGMLAITIVKRLEANRRRLPRDPVARQTVLWRRFWLDRDEERWPPAMEG</sequence>
<evidence type="ECO:0000256" key="9">
    <source>
        <dbReference type="ARBA" id="ARBA00023264"/>
    </source>
</evidence>
<keyword evidence="9 10" id="KW-1208">Phospholipid metabolism</keyword>
<evidence type="ECO:0000256" key="3">
    <source>
        <dbReference type="ARBA" id="ARBA00022679"/>
    </source>
</evidence>
<gene>
    <name evidence="10" type="primary">plsY</name>
    <name evidence="11" type="ordered locus">trd_A0581</name>
</gene>
<dbReference type="OrthoDB" id="154729at2"/>
<evidence type="ECO:0000313" key="11">
    <source>
        <dbReference type="EMBL" id="ACM06392.1"/>
    </source>
</evidence>
<dbReference type="GO" id="GO:0043772">
    <property type="term" value="F:acyl-phosphate glycerol-3-phosphate acyltransferase activity"/>
    <property type="evidence" value="ECO:0007669"/>
    <property type="project" value="UniProtKB-UniRule"/>
</dbReference>
<dbReference type="InterPro" id="IPR003811">
    <property type="entry name" value="G3P_acylTferase_PlsY"/>
</dbReference>
<keyword evidence="3 10" id="KW-0808">Transferase</keyword>
<dbReference type="HOGENOM" id="CLU_081254_7_1_0"/>
<evidence type="ECO:0000313" key="12">
    <source>
        <dbReference type="Proteomes" id="UP000000447"/>
    </source>
</evidence>
<evidence type="ECO:0000256" key="8">
    <source>
        <dbReference type="ARBA" id="ARBA00023209"/>
    </source>
</evidence>
<accession>B9L467</accession>
<dbReference type="GO" id="GO:0008654">
    <property type="term" value="P:phospholipid biosynthetic process"/>
    <property type="evidence" value="ECO:0007669"/>
    <property type="project" value="UniProtKB-UniRule"/>
</dbReference>
<evidence type="ECO:0000256" key="7">
    <source>
        <dbReference type="ARBA" id="ARBA00023136"/>
    </source>
</evidence>
<evidence type="ECO:0000256" key="4">
    <source>
        <dbReference type="ARBA" id="ARBA00022692"/>
    </source>
</evidence>
<keyword evidence="4 10" id="KW-0812">Transmembrane</keyword>
<keyword evidence="7 10" id="KW-0472">Membrane</keyword>
<dbReference type="HAMAP" id="MF_01043">
    <property type="entry name" value="PlsY"/>
    <property type="match status" value="1"/>
</dbReference>
<dbReference type="eggNOG" id="COG0344">
    <property type="taxonomic scope" value="Bacteria"/>
</dbReference>
<dbReference type="EMBL" id="CP001276">
    <property type="protein sequence ID" value="ACM06392.1"/>
    <property type="molecule type" value="Genomic_DNA"/>
</dbReference>
<feature type="transmembrane region" description="Helical" evidence="10">
    <location>
        <begin position="79"/>
        <end position="99"/>
    </location>
</feature>
<comment type="function">
    <text evidence="10">Catalyzes the transfer of an acyl group from acyl-phosphate (acyl-PO(4)) to glycerol-3-phosphate (G3P) to form lysophosphatidic acid (LPA). This enzyme utilizes acyl-phosphate as fatty acyl donor, but not acyl-CoA or acyl-ACP.</text>
</comment>
<name>B9L467_THERP</name>
<feature type="transmembrane region" description="Helical" evidence="10">
    <location>
        <begin position="105"/>
        <end position="129"/>
    </location>
</feature>
<evidence type="ECO:0000256" key="10">
    <source>
        <dbReference type="HAMAP-Rule" id="MF_01043"/>
    </source>
</evidence>
<feature type="transmembrane region" description="Helical" evidence="10">
    <location>
        <begin position="136"/>
        <end position="154"/>
    </location>
</feature>
<evidence type="ECO:0000256" key="6">
    <source>
        <dbReference type="ARBA" id="ARBA00023098"/>
    </source>
</evidence>
<reference evidence="11 12" key="1">
    <citation type="journal article" date="2009" name="PLoS ONE">
        <title>Complete genome sequence of the aerobic CO-oxidizing thermophile Thermomicrobium roseum.</title>
        <authorList>
            <person name="Wu D."/>
            <person name="Raymond J."/>
            <person name="Wu M."/>
            <person name="Chatterji S."/>
            <person name="Ren Q."/>
            <person name="Graham J.E."/>
            <person name="Bryant D.A."/>
            <person name="Robb F."/>
            <person name="Colman A."/>
            <person name="Tallon L.J."/>
            <person name="Badger J.H."/>
            <person name="Madupu R."/>
            <person name="Ward N.L."/>
            <person name="Eisen J.A."/>
        </authorList>
    </citation>
    <scope>NUCLEOTIDE SEQUENCE [LARGE SCALE GENOMIC DNA]</scope>
    <source>
        <strain evidence="12">ATCC 27502 / DSM 5159 / P-2</strain>
        <plasmid evidence="11">unnamed</plasmid>
    </source>
</reference>
<feature type="transmembrane region" description="Helical" evidence="10">
    <location>
        <begin position="43"/>
        <end position="67"/>
    </location>
</feature>
<keyword evidence="11" id="KW-0614">Plasmid</keyword>
<dbReference type="KEGG" id="tro:trd_A0581"/>
<dbReference type="EC" id="2.3.1.275" evidence="10"/>
<comment type="subunit">
    <text evidence="10">Probably interacts with PlsX.</text>
</comment>
<keyword evidence="5 10" id="KW-1133">Transmembrane helix</keyword>
<keyword evidence="12" id="KW-1185">Reference proteome</keyword>
<dbReference type="AlphaFoldDB" id="B9L467"/>
<evidence type="ECO:0000256" key="1">
    <source>
        <dbReference type="ARBA" id="ARBA00022475"/>
    </source>
</evidence>
<dbReference type="PANTHER" id="PTHR30309">
    <property type="entry name" value="INNER MEMBRANE PROTEIN YGIH"/>
    <property type="match status" value="1"/>
</dbReference>
<proteinExistence type="inferred from homology"/>
<comment type="pathway">
    <text evidence="10">Lipid metabolism; phospholipid metabolism.</text>
</comment>
<comment type="similarity">
    <text evidence="10">Belongs to the PlsY family.</text>
</comment>
<keyword evidence="2 10" id="KW-0444">Lipid biosynthesis</keyword>
<keyword evidence="1 10" id="KW-1003">Cell membrane</keyword>
<evidence type="ECO:0000256" key="5">
    <source>
        <dbReference type="ARBA" id="ARBA00022989"/>
    </source>
</evidence>
<dbReference type="GO" id="GO:0005886">
    <property type="term" value="C:plasma membrane"/>
    <property type="evidence" value="ECO:0007669"/>
    <property type="project" value="UniProtKB-SubCell"/>
</dbReference>
<comment type="catalytic activity">
    <reaction evidence="10">
        <text>an acyl phosphate + sn-glycerol 3-phosphate = a 1-acyl-sn-glycero-3-phosphate + phosphate</text>
        <dbReference type="Rhea" id="RHEA:34075"/>
        <dbReference type="ChEBI" id="CHEBI:43474"/>
        <dbReference type="ChEBI" id="CHEBI:57597"/>
        <dbReference type="ChEBI" id="CHEBI:57970"/>
        <dbReference type="ChEBI" id="CHEBI:59918"/>
        <dbReference type="EC" id="2.3.1.275"/>
    </reaction>
</comment>
<keyword evidence="8 10" id="KW-0594">Phospholipid biosynthesis</keyword>
<dbReference type="Proteomes" id="UP000000447">
    <property type="component" value="Plasmid unnamed"/>
</dbReference>
<dbReference type="SMART" id="SM01207">
    <property type="entry name" value="G3P_acyltransf"/>
    <property type="match status" value="1"/>
</dbReference>
<dbReference type="PANTHER" id="PTHR30309:SF0">
    <property type="entry name" value="GLYCEROL-3-PHOSPHATE ACYLTRANSFERASE-RELATED"/>
    <property type="match status" value="1"/>
</dbReference>
<protein>
    <recommendedName>
        <fullName evidence="10">Glycerol-3-phosphate acyltransferase</fullName>
    </recommendedName>
    <alternativeName>
        <fullName evidence="10">Acyl-PO4 G3P acyltransferase</fullName>
    </alternativeName>
    <alternativeName>
        <fullName evidence="10">Acyl-phosphate--glycerol-3-phosphate acyltransferase</fullName>
    </alternativeName>
    <alternativeName>
        <fullName evidence="10">G3P acyltransferase</fullName>
        <shortName evidence="10">GPAT</shortName>
        <ecNumber evidence="10">2.3.1.275</ecNumber>
    </alternativeName>
    <alternativeName>
        <fullName evidence="10">Lysophosphatidic acid synthase</fullName>
        <shortName evidence="10">LPA synthase</shortName>
    </alternativeName>
</protein>
<evidence type="ECO:0000256" key="2">
    <source>
        <dbReference type="ARBA" id="ARBA00022516"/>
    </source>
</evidence>
<dbReference type="UniPathway" id="UPA00085"/>